<evidence type="ECO:0000256" key="3">
    <source>
        <dbReference type="ARBA" id="ARBA00023163"/>
    </source>
</evidence>
<dbReference type="Pfam" id="PF00392">
    <property type="entry name" value="GntR"/>
    <property type="match status" value="1"/>
</dbReference>
<dbReference type="Proteomes" id="UP000294824">
    <property type="component" value="Unassembled WGS sequence"/>
</dbReference>
<comment type="caution">
    <text evidence="5">The sequence shown here is derived from an EMBL/GenBank/DDBJ whole genome shotgun (WGS) entry which is preliminary data.</text>
</comment>
<name>A0A4R8MJI5_9FLAO</name>
<dbReference type="InterPro" id="IPR000524">
    <property type="entry name" value="Tscrpt_reg_HTH_GntR"/>
</dbReference>
<dbReference type="AlphaFoldDB" id="A0A4R8MJI5"/>
<dbReference type="GO" id="GO:0003700">
    <property type="term" value="F:DNA-binding transcription factor activity"/>
    <property type="evidence" value="ECO:0007669"/>
    <property type="project" value="InterPro"/>
</dbReference>
<feature type="domain" description="HTH gntR-type" evidence="4">
    <location>
        <begin position="15"/>
        <end position="83"/>
    </location>
</feature>
<sequence>MDAINFIDINKSSRVPMYQQIVDSIINNISNGNIVLNEKLPSINTISEDFYLSRDTVEKAYSILKERNIIVSIPRRGYYVSKIETTHKLKILFLVNKLSSYKMRIYNSFLDRIGVNSKIDLVIYHCDEFVFLNTLKNNKSGYDYYVIMPHFKTDKLQHASYTEEALRAINSIPKNKLIILDNLMLPIEKDVAAVYQEFDKDIYDALKIGISKISKYKKMILFYPEKSVYPFPRRILHGFRKFCLENEIDFEILSEVCDDMVFIKGDLFITIEETDLVNLVNQIREKEFIMGEEIGVISYNDTPLKQLLGIAVVSTDFKIMGLMAAEMILNNDKSKVKVPFHFIDRASV</sequence>
<dbReference type="PANTHER" id="PTHR38445:SF10">
    <property type="entry name" value="GNTR-FAMILY TRANSCRIPTIONAL REGULATOR"/>
    <property type="match status" value="1"/>
</dbReference>
<dbReference type="EMBL" id="SORL01000007">
    <property type="protein sequence ID" value="TDY64166.1"/>
    <property type="molecule type" value="Genomic_DNA"/>
</dbReference>
<gene>
    <name evidence="5" type="ORF">DFQ06_1069</name>
</gene>
<keyword evidence="6" id="KW-1185">Reference proteome</keyword>
<keyword evidence="2" id="KW-0238">DNA-binding</keyword>
<keyword evidence="1" id="KW-0805">Transcription regulation</keyword>
<keyword evidence="3" id="KW-0804">Transcription</keyword>
<evidence type="ECO:0000259" key="4">
    <source>
        <dbReference type="PROSITE" id="PS50949"/>
    </source>
</evidence>
<dbReference type="InterPro" id="IPR028082">
    <property type="entry name" value="Peripla_BP_I"/>
</dbReference>
<dbReference type="SMART" id="SM00345">
    <property type="entry name" value="HTH_GNTR"/>
    <property type="match status" value="1"/>
</dbReference>
<proteinExistence type="predicted"/>
<reference evidence="5 6" key="1">
    <citation type="submission" date="2019-03" db="EMBL/GenBank/DDBJ databases">
        <title>Genomic Encyclopedia of Type Strains, Phase III (KMG-III): the genomes of soil and plant-associated and newly described type strains.</title>
        <authorList>
            <person name="Whitman W."/>
        </authorList>
    </citation>
    <scope>NUCLEOTIDE SEQUENCE [LARGE SCALE GENOMIC DNA]</scope>
    <source>
        <strain evidence="5 6">CECT 8301</strain>
    </source>
</reference>
<evidence type="ECO:0000256" key="2">
    <source>
        <dbReference type="ARBA" id="ARBA00023125"/>
    </source>
</evidence>
<dbReference type="SUPFAM" id="SSF46785">
    <property type="entry name" value="Winged helix' DNA-binding domain"/>
    <property type="match status" value="1"/>
</dbReference>
<dbReference type="SUPFAM" id="SSF53822">
    <property type="entry name" value="Periplasmic binding protein-like I"/>
    <property type="match status" value="1"/>
</dbReference>
<dbReference type="InterPro" id="IPR036390">
    <property type="entry name" value="WH_DNA-bd_sf"/>
</dbReference>
<evidence type="ECO:0000313" key="5">
    <source>
        <dbReference type="EMBL" id="TDY64166.1"/>
    </source>
</evidence>
<dbReference type="Gene3D" id="1.10.10.10">
    <property type="entry name" value="Winged helix-like DNA-binding domain superfamily/Winged helix DNA-binding domain"/>
    <property type="match status" value="1"/>
</dbReference>
<evidence type="ECO:0000256" key="1">
    <source>
        <dbReference type="ARBA" id="ARBA00023015"/>
    </source>
</evidence>
<dbReference type="PROSITE" id="PS50949">
    <property type="entry name" value="HTH_GNTR"/>
    <property type="match status" value="1"/>
</dbReference>
<organism evidence="5 6">
    <name type="scientific">Algibacter lectus</name>
    <dbReference type="NCBI Taxonomy" id="221126"/>
    <lineage>
        <taxon>Bacteria</taxon>
        <taxon>Pseudomonadati</taxon>
        <taxon>Bacteroidota</taxon>
        <taxon>Flavobacteriia</taxon>
        <taxon>Flavobacteriales</taxon>
        <taxon>Flavobacteriaceae</taxon>
        <taxon>Algibacter</taxon>
    </lineage>
</organism>
<dbReference type="PANTHER" id="PTHR38445">
    <property type="entry name" value="HTH-TYPE TRANSCRIPTIONAL REPRESSOR YTRA"/>
    <property type="match status" value="1"/>
</dbReference>
<protein>
    <submittedName>
        <fullName evidence="5">Regulatory GntR family protein</fullName>
    </submittedName>
</protein>
<dbReference type="GO" id="GO:0003677">
    <property type="term" value="F:DNA binding"/>
    <property type="evidence" value="ECO:0007669"/>
    <property type="project" value="UniProtKB-KW"/>
</dbReference>
<dbReference type="InterPro" id="IPR036388">
    <property type="entry name" value="WH-like_DNA-bd_sf"/>
</dbReference>
<accession>A0A4R8MJI5</accession>
<evidence type="ECO:0000313" key="6">
    <source>
        <dbReference type="Proteomes" id="UP000294824"/>
    </source>
</evidence>